<evidence type="ECO:0000313" key="2">
    <source>
        <dbReference type="Proteomes" id="UP000492821"/>
    </source>
</evidence>
<feature type="region of interest" description="Disordered" evidence="1">
    <location>
        <begin position="220"/>
        <end position="253"/>
    </location>
</feature>
<protein>
    <submittedName>
        <fullName evidence="3">F-box domain-containing protein</fullName>
    </submittedName>
</protein>
<keyword evidence="2" id="KW-1185">Reference proteome</keyword>
<accession>A0A7E4ZQ45</accession>
<organism evidence="2 3">
    <name type="scientific">Panagrellus redivivus</name>
    <name type="common">Microworm</name>
    <dbReference type="NCBI Taxonomy" id="6233"/>
    <lineage>
        <taxon>Eukaryota</taxon>
        <taxon>Metazoa</taxon>
        <taxon>Ecdysozoa</taxon>
        <taxon>Nematoda</taxon>
        <taxon>Chromadorea</taxon>
        <taxon>Rhabditida</taxon>
        <taxon>Tylenchina</taxon>
        <taxon>Panagrolaimomorpha</taxon>
        <taxon>Panagrolaimoidea</taxon>
        <taxon>Panagrolaimidae</taxon>
        <taxon>Panagrellus</taxon>
    </lineage>
</organism>
<sequence length="265" mass="31142">MLNHLDIHNLANTNYQFFSRLIEFMSVETLYHARHVNAEIKRFSNRRSESVDSLLVERGNPHDQWNITYSQMINRPRQLTPVYHLSVNMSPNIIDPAALVAKMEKQVYRTLHIYGKYHWQQILDFFHPNLTCVKLFGVLDPPNDVMDFFKALLGYTIQKVIVINANANWDWIDRAYTAWKLSTNESFQAYHHLYYYRLVLTGTDNVKRIVKLRTWENLPEEPADHERSDDEDSDDAVFSDGEGEPEVFDDVNIDFDALDIDDNVE</sequence>
<proteinExistence type="predicted"/>
<feature type="compositionally biased region" description="Acidic residues" evidence="1">
    <location>
        <begin position="229"/>
        <end position="253"/>
    </location>
</feature>
<evidence type="ECO:0000256" key="1">
    <source>
        <dbReference type="SAM" id="MobiDB-lite"/>
    </source>
</evidence>
<reference evidence="3" key="2">
    <citation type="submission" date="2020-10" db="UniProtKB">
        <authorList>
            <consortium name="WormBaseParasite"/>
        </authorList>
    </citation>
    <scope>IDENTIFICATION</scope>
</reference>
<name>A0A7E4ZQ45_PANRE</name>
<evidence type="ECO:0000313" key="3">
    <source>
        <dbReference type="WBParaSite" id="Pan_g10435.t1"/>
    </source>
</evidence>
<reference evidence="2" key="1">
    <citation type="journal article" date="2013" name="Genetics">
        <title>The draft genome and transcriptome of Panagrellus redivivus are shaped by the harsh demands of a free-living lifestyle.</title>
        <authorList>
            <person name="Srinivasan J."/>
            <person name="Dillman A.R."/>
            <person name="Macchietto M.G."/>
            <person name="Heikkinen L."/>
            <person name="Lakso M."/>
            <person name="Fracchia K.M."/>
            <person name="Antoshechkin I."/>
            <person name="Mortazavi A."/>
            <person name="Wong G."/>
            <person name="Sternberg P.W."/>
        </authorList>
    </citation>
    <scope>NUCLEOTIDE SEQUENCE [LARGE SCALE GENOMIC DNA]</scope>
    <source>
        <strain evidence="2">MT8872</strain>
    </source>
</reference>
<dbReference type="Proteomes" id="UP000492821">
    <property type="component" value="Unassembled WGS sequence"/>
</dbReference>
<dbReference type="WBParaSite" id="Pan_g10435.t1">
    <property type="protein sequence ID" value="Pan_g10435.t1"/>
    <property type="gene ID" value="Pan_g10435"/>
</dbReference>
<dbReference type="AlphaFoldDB" id="A0A7E4ZQ45"/>